<evidence type="ECO:0000256" key="1">
    <source>
        <dbReference type="SAM" id="MobiDB-lite"/>
    </source>
</evidence>
<feature type="compositionally biased region" description="Basic and acidic residues" evidence="1">
    <location>
        <begin position="48"/>
        <end position="58"/>
    </location>
</feature>
<dbReference type="AlphaFoldDB" id="A0AAW3ACI4"/>
<feature type="region of interest" description="Disordered" evidence="1">
    <location>
        <begin position="569"/>
        <end position="599"/>
    </location>
</feature>
<feature type="region of interest" description="Disordered" evidence="1">
    <location>
        <begin position="297"/>
        <end position="327"/>
    </location>
</feature>
<name>A0AAW3ACI4_9TRYP</name>
<accession>A0AAW3ACI4</accession>
<organism evidence="2 3">
    <name type="scientific">Leishmania lindenbergi</name>
    <dbReference type="NCBI Taxonomy" id="651832"/>
    <lineage>
        <taxon>Eukaryota</taxon>
        <taxon>Discoba</taxon>
        <taxon>Euglenozoa</taxon>
        <taxon>Kinetoplastea</taxon>
        <taxon>Metakinetoplastina</taxon>
        <taxon>Trypanosomatida</taxon>
        <taxon>Trypanosomatidae</taxon>
        <taxon>Leishmaniinae</taxon>
        <taxon>Leishmania</taxon>
    </lineage>
</organism>
<comment type="caution">
    <text evidence="2">The sequence shown here is derived from an EMBL/GenBank/DDBJ whole genome shotgun (WGS) entry which is preliminary data.</text>
</comment>
<dbReference type="Proteomes" id="UP001500131">
    <property type="component" value="Unassembled WGS sequence"/>
</dbReference>
<dbReference type="EMBL" id="JBAMZK010000027">
    <property type="protein sequence ID" value="KAL0502917.1"/>
    <property type="molecule type" value="Genomic_DNA"/>
</dbReference>
<feature type="compositionally biased region" description="Polar residues" evidence="1">
    <location>
        <begin position="15"/>
        <end position="31"/>
    </location>
</feature>
<protein>
    <recommendedName>
        <fullName evidence="4">Protein kinase domain-containing protein</fullName>
    </recommendedName>
</protein>
<evidence type="ECO:0000313" key="2">
    <source>
        <dbReference type="EMBL" id="KAL0502917.1"/>
    </source>
</evidence>
<evidence type="ECO:0000313" key="3">
    <source>
        <dbReference type="Proteomes" id="UP001500131"/>
    </source>
</evidence>
<keyword evidence="3" id="KW-1185">Reference proteome</keyword>
<evidence type="ECO:0008006" key="4">
    <source>
        <dbReference type="Google" id="ProtNLM"/>
    </source>
</evidence>
<feature type="region of interest" description="Disordered" evidence="1">
    <location>
        <begin position="1"/>
        <end position="58"/>
    </location>
</feature>
<gene>
    <name evidence="2" type="ORF">Q4I31_004532</name>
</gene>
<proteinExistence type="predicted"/>
<reference evidence="2 3" key="1">
    <citation type="submission" date="2024-02" db="EMBL/GenBank/DDBJ databases">
        <title>FIRST GENOME SEQUENCES OF Leishmania (Viannia) shawi, Leishmania (Viannia) lindenbergi AND Leishmania (Viannia) utingensis.</title>
        <authorList>
            <person name="Resadore F."/>
            <person name="Custodio M.G.F."/>
            <person name="Boite M.C."/>
            <person name="Cupolillo E."/>
            <person name="Ferreira G.E.M."/>
        </authorList>
    </citation>
    <scope>NUCLEOTIDE SEQUENCE [LARGE SCALE GENOMIC DNA]</scope>
    <source>
        <strain evidence="2 3">MHOM/BR/1966/M15733</strain>
    </source>
</reference>
<sequence length="878" mass="95413">MSVSTEEESELTDLVAQSQLSKKLSENSPAASSEVAPQSVAGVQQPAWHEHEGHLRESHSSLAGLMNHPLEQEAHEPIVFDQPMDTTPILLRSLDELLISATAAKEQGHINKHQCALAVRRLRLISFTLHQMPQPAPSQQLLTAMKSLCLLLRQCAHDGGAGTNTMEPIAALQMLYGPDGDPLGPAQCWPALLFQHFTSRLLFQSAYRRLWAAWSMYSHVELEKEDTVAESLDSAEGAKVMMERLFPMGVPGGQADHSTSEEADSVSQHKRDLLAYYQRRNMSPWRILYQDLEPTDQHVPEASRPQGASPLAATGHGAGEEQEGEEEGDVCFRVVPHVYRYNGVPVVVKALCGAAGTGEAEVQKAAMQHAGEFVLDVRCRATWCHPHIVTCLGGYTEKFVDNTERSEVPAGRGGTMVAAENHGDAAVEGVEVSKKATEERSASAAAVTLPWQRAVSTVTGKPIMALGYVLELQSASLASTAATAAQASYVTLRDLLFASPFSATSSSAPLSIVRRRNFTLYEALDICAQIADALQYIMDDSHEVSEAVRTAWLTIDPANIFVVRVVEPKGGEEPRPQQPKKPYGGGSGDQHGRKSSPLSINGESAVWTARVTSLAEGNSREGAAHVMGQSDPQRRFLKAWEDGGGHVDASFGDVVDAAQTPRGWVTEVYVSQGRKNDCDNTEDVLHCQSKHFVVRYSPPCSWTPHEVAGSRWRPHARATAPASYAVVQLFLALLTGQVPYAHMKTDREVEERVFAGTKQHPGNMWDTASHRSGAASEVQVKPSNSGQGYRIPPSLPPMVANWCRCALSLDHSQPPMVLEALRDTLTTIQASLPDHILHSHVITGEGAAARERGADDGDGSTYQEMQSHICGEMFDVLC</sequence>
<feature type="compositionally biased region" description="Acidic residues" evidence="1">
    <location>
        <begin position="1"/>
        <end position="11"/>
    </location>
</feature>